<evidence type="ECO:0000313" key="8">
    <source>
        <dbReference type="Proteomes" id="UP000693981"/>
    </source>
</evidence>
<dbReference type="AlphaFoldDB" id="A0A8T1V5N3"/>
<evidence type="ECO:0000256" key="1">
    <source>
        <dbReference type="ARBA" id="ARBA00004613"/>
    </source>
</evidence>
<sequence length="177" mass="19886">MRLHIFVLAAVAALLPSSAVAITTSSTENKISKATPSVSLVPVGVWQKDNSNQRLLRTSKTVEQGGGDDDDEEEDEDEDEDEEEEEIDDEERMLPKMASTSVVRDIKKAETTANTLVRRGAAPSNIKGWLKLPKDLPRDDTRWLQYSKVLEVFKKKHPDKYEQSLLRYAVLNSKKSS</sequence>
<dbReference type="Proteomes" id="UP000693981">
    <property type="component" value="Unassembled WGS sequence"/>
</dbReference>
<proteinExistence type="inferred from homology"/>
<evidence type="ECO:0000256" key="5">
    <source>
        <dbReference type="RuleBase" id="RU367124"/>
    </source>
</evidence>
<comment type="caution">
    <text evidence="7">The sequence shown here is derived from an EMBL/GenBank/DDBJ whole genome shotgun (WGS) entry which is preliminary data.</text>
</comment>
<protein>
    <recommendedName>
        <fullName evidence="5">RxLR effector protein</fullName>
    </recommendedName>
</protein>
<feature type="signal peptide" evidence="5">
    <location>
        <begin position="1"/>
        <end position="21"/>
    </location>
</feature>
<dbReference type="EMBL" id="JAGDFL010001660">
    <property type="protein sequence ID" value="KAG7375419.1"/>
    <property type="molecule type" value="Genomic_DNA"/>
</dbReference>
<evidence type="ECO:0000256" key="2">
    <source>
        <dbReference type="ARBA" id="ARBA00010400"/>
    </source>
</evidence>
<keyword evidence="8" id="KW-1185">Reference proteome</keyword>
<comment type="function">
    <text evidence="5">Effector that suppresses plant defense responses during pathogen infection.</text>
</comment>
<reference evidence="7" key="1">
    <citation type="submission" date="2021-02" db="EMBL/GenBank/DDBJ databases">
        <authorList>
            <person name="Palmer J.M."/>
        </authorList>
    </citation>
    <scope>NUCLEOTIDE SEQUENCE</scope>
    <source>
        <strain evidence="7">SCRP23</strain>
    </source>
</reference>
<dbReference type="GO" id="GO:0005576">
    <property type="term" value="C:extracellular region"/>
    <property type="evidence" value="ECO:0007669"/>
    <property type="project" value="UniProtKB-SubCell"/>
</dbReference>
<comment type="subcellular location">
    <subcellularLocation>
        <location evidence="1 5">Secreted</location>
    </subcellularLocation>
</comment>
<name>A0A8T1V5N3_9STRA</name>
<accession>A0A8T1V5N3</accession>
<evidence type="ECO:0000256" key="6">
    <source>
        <dbReference type="SAM" id="MobiDB-lite"/>
    </source>
</evidence>
<evidence type="ECO:0000256" key="4">
    <source>
        <dbReference type="ARBA" id="ARBA00022729"/>
    </source>
</evidence>
<organism evidence="7 8">
    <name type="scientific">Phytophthora boehmeriae</name>
    <dbReference type="NCBI Taxonomy" id="109152"/>
    <lineage>
        <taxon>Eukaryota</taxon>
        <taxon>Sar</taxon>
        <taxon>Stramenopiles</taxon>
        <taxon>Oomycota</taxon>
        <taxon>Peronosporomycetes</taxon>
        <taxon>Peronosporales</taxon>
        <taxon>Peronosporaceae</taxon>
        <taxon>Phytophthora</taxon>
    </lineage>
</organism>
<feature type="compositionally biased region" description="Acidic residues" evidence="6">
    <location>
        <begin position="66"/>
        <end position="91"/>
    </location>
</feature>
<gene>
    <name evidence="7" type="ORF">PHYBOEH_002585</name>
</gene>
<keyword evidence="3 5" id="KW-0964">Secreted</keyword>
<evidence type="ECO:0000313" key="7">
    <source>
        <dbReference type="EMBL" id="KAG7375419.1"/>
    </source>
</evidence>
<comment type="similarity">
    <text evidence="2 5">Belongs to the RxLR effector family.</text>
</comment>
<dbReference type="Pfam" id="PF16810">
    <property type="entry name" value="RXLR"/>
    <property type="match status" value="1"/>
</dbReference>
<feature type="chain" id="PRO_5035962181" description="RxLR effector protein" evidence="5">
    <location>
        <begin position="22"/>
        <end position="177"/>
    </location>
</feature>
<evidence type="ECO:0000256" key="3">
    <source>
        <dbReference type="ARBA" id="ARBA00022525"/>
    </source>
</evidence>
<comment type="domain">
    <text evidence="5">The RxLR-dEER motif acts to carry the protein into the host cell cytoplasm through binding to cell surface phosphatidylinositol-3-phosphate.</text>
</comment>
<keyword evidence="4 5" id="KW-0732">Signal</keyword>
<feature type="region of interest" description="Disordered" evidence="6">
    <location>
        <begin position="58"/>
        <end position="98"/>
    </location>
</feature>
<dbReference type="InterPro" id="IPR031825">
    <property type="entry name" value="RXLR"/>
</dbReference>